<keyword evidence="1" id="KW-0534">Nitrate assimilation</keyword>
<evidence type="ECO:0000313" key="4">
    <source>
        <dbReference type="Proteomes" id="UP000013167"/>
    </source>
</evidence>
<reference evidence="3 4" key="1">
    <citation type="journal article" date="2013" name="ISME J.">
        <title>A metabolic model for members of the genus Tetrasphaera involved in enhanced biological phosphorus removal.</title>
        <authorList>
            <person name="Kristiansen R."/>
            <person name="Nguyen H.T.T."/>
            <person name="Saunders A.M."/>
            <person name="Nielsen J.L."/>
            <person name="Wimmer R."/>
            <person name="Le V.Q."/>
            <person name="McIlroy S.J."/>
            <person name="Petrovski S."/>
            <person name="Seviour R.J."/>
            <person name="Calteau A."/>
            <person name="Nielsen K.L."/>
            <person name="Nielsen P.H."/>
        </authorList>
    </citation>
    <scope>NUCLEOTIDE SEQUENCE [LARGE SCALE GENOMIC DNA]</scope>
    <source>
        <strain evidence="3 4">Lp2</strain>
    </source>
</reference>
<protein>
    <submittedName>
        <fullName evidence="3">Putative nitrate reductase delta subunit (NarJ)</fullName>
        <ecNumber evidence="3">1.7.99.4</ecNumber>
    </submittedName>
</protein>
<proteinExistence type="predicted"/>
<dbReference type="InterPro" id="IPR003765">
    <property type="entry name" value="NO3_reductase_chaperone_NarJ"/>
</dbReference>
<keyword evidence="3" id="KW-0560">Oxidoreductase</keyword>
<dbReference type="Pfam" id="PF02613">
    <property type="entry name" value="Nitrate_red_del"/>
    <property type="match status" value="1"/>
</dbReference>
<organism evidence="3 4">
    <name type="scientific">Phycicoccus elongatus Lp2</name>
    <dbReference type="NCBI Taxonomy" id="1193181"/>
    <lineage>
        <taxon>Bacteria</taxon>
        <taxon>Bacillati</taxon>
        <taxon>Actinomycetota</taxon>
        <taxon>Actinomycetes</taxon>
        <taxon>Micrococcales</taxon>
        <taxon>Intrasporangiaceae</taxon>
        <taxon>Phycicoccus</taxon>
    </lineage>
</organism>
<dbReference type="GO" id="GO:0042128">
    <property type="term" value="P:nitrate assimilation"/>
    <property type="evidence" value="ECO:0007669"/>
    <property type="project" value="UniProtKB-KW"/>
</dbReference>
<dbReference type="HOGENOM" id="CLU_084469_1_0_11"/>
<accession>N0E653</accession>
<dbReference type="Proteomes" id="UP000013167">
    <property type="component" value="Unassembled WGS sequence"/>
</dbReference>
<dbReference type="GO" id="GO:0051082">
    <property type="term" value="F:unfolded protein binding"/>
    <property type="evidence" value="ECO:0007669"/>
    <property type="project" value="InterPro"/>
</dbReference>
<comment type="caution">
    <text evidence="3">The sequence shown here is derived from an EMBL/GenBank/DDBJ whole genome shotgun (WGS) entry which is preliminary data.</text>
</comment>
<dbReference type="eggNOG" id="COG2180">
    <property type="taxonomic scope" value="Bacteria"/>
</dbReference>
<dbReference type="EC" id="1.7.99.4" evidence="3"/>
<gene>
    <name evidence="3" type="ORF">BN10_750006</name>
</gene>
<dbReference type="InterPro" id="IPR036411">
    <property type="entry name" value="TorD-like_sf"/>
</dbReference>
<evidence type="ECO:0000313" key="3">
    <source>
        <dbReference type="EMBL" id="CCH71014.1"/>
    </source>
</evidence>
<dbReference type="GO" id="GO:0051131">
    <property type="term" value="P:chaperone-mediated protein complex assembly"/>
    <property type="evidence" value="ECO:0007669"/>
    <property type="project" value="InterPro"/>
</dbReference>
<dbReference type="EMBL" id="CAIZ01000147">
    <property type="protein sequence ID" value="CCH71014.1"/>
    <property type="molecule type" value="Genomic_DNA"/>
</dbReference>
<dbReference type="PANTHER" id="PTHR43680">
    <property type="entry name" value="NITRATE REDUCTASE MOLYBDENUM COFACTOR ASSEMBLY CHAPERONE"/>
    <property type="match status" value="1"/>
</dbReference>
<dbReference type="Gene3D" id="1.10.3480.10">
    <property type="entry name" value="TorD-like"/>
    <property type="match status" value="1"/>
</dbReference>
<dbReference type="InterPro" id="IPR020945">
    <property type="entry name" value="DMSO/NO3_reduct_chaperone"/>
</dbReference>
<dbReference type="GO" id="GO:0016491">
    <property type="term" value="F:oxidoreductase activity"/>
    <property type="evidence" value="ECO:0007669"/>
    <property type="project" value="UniProtKB-KW"/>
</dbReference>
<name>N0E653_9MICO</name>
<evidence type="ECO:0000256" key="1">
    <source>
        <dbReference type="ARBA" id="ARBA00023063"/>
    </source>
</evidence>
<dbReference type="GO" id="GO:0016530">
    <property type="term" value="F:metallochaperone activity"/>
    <property type="evidence" value="ECO:0007669"/>
    <property type="project" value="TreeGrafter"/>
</dbReference>
<dbReference type="OrthoDB" id="4307003at2"/>
<dbReference type="RefSeq" id="WP_010850850.1">
    <property type="nucleotide sequence ID" value="NZ_HF570956.1"/>
</dbReference>
<dbReference type="NCBIfam" id="TIGR00684">
    <property type="entry name" value="narJ"/>
    <property type="match status" value="1"/>
</dbReference>
<dbReference type="AlphaFoldDB" id="N0E653"/>
<dbReference type="STRING" id="1193181.BN10_750006"/>
<dbReference type="PANTHER" id="PTHR43680:SF2">
    <property type="entry name" value="NITRATE REDUCTASE MOLYBDENUM COFACTOR ASSEMBLY CHAPERONE NARJ"/>
    <property type="match status" value="1"/>
</dbReference>
<keyword evidence="4" id="KW-1185">Reference proteome</keyword>
<dbReference type="SUPFAM" id="SSF89155">
    <property type="entry name" value="TorD-like"/>
    <property type="match status" value="1"/>
</dbReference>
<evidence type="ECO:0000256" key="2">
    <source>
        <dbReference type="SAM" id="MobiDB-lite"/>
    </source>
</evidence>
<feature type="region of interest" description="Disordered" evidence="2">
    <location>
        <begin position="228"/>
        <end position="250"/>
    </location>
</feature>
<sequence>MTALIDRVWKRHRRAEPSWASDDVAATWQLVSLLLDYPTDDLVCRAAELASVAAALPPALGGGLTAYLSEVEATDLGVLQRDYVDTFDVTRKCALHLTYATCGDTRRRGVALVQFKQAFRASGVELDDADAELPDYLPIVLEFAALTDREAGWKLLTDHRVSIELLHRALAKRKSRWLPVVESLRATLPVLDGTDEEALARLIAAGPPSEEVGIDGALDPYVAVPQSGSADAFHPGPQSLGSTIPVGAPR</sequence>